<comment type="function">
    <text evidence="2">Secreted tripeptidyl-peptidase which degrades proteins at acidic pHs and is involved in virulence.</text>
</comment>
<protein>
    <recommendedName>
        <fullName evidence="4">tripeptidyl-peptidase II</fullName>
        <ecNumber evidence="4">3.4.14.10</ecNumber>
    </recommendedName>
</protein>
<dbReference type="Pfam" id="PF09286">
    <property type="entry name" value="Pro-kuma_activ"/>
    <property type="match status" value="1"/>
</dbReference>
<feature type="signal peptide" evidence="16">
    <location>
        <begin position="1"/>
        <end position="24"/>
    </location>
</feature>
<keyword evidence="11 15" id="KW-0106">Calcium</keyword>
<dbReference type="InterPro" id="IPR015366">
    <property type="entry name" value="S53_propep"/>
</dbReference>
<dbReference type="PANTHER" id="PTHR14218:SF15">
    <property type="entry name" value="TRIPEPTIDYL-PEPTIDASE 1"/>
    <property type="match status" value="1"/>
</dbReference>
<evidence type="ECO:0000259" key="17">
    <source>
        <dbReference type="PROSITE" id="PS51695"/>
    </source>
</evidence>
<comment type="caution">
    <text evidence="18">The sequence shown here is derived from an EMBL/GenBank/DDBJ whole genome shotgun (WGS) entry which is preliminary data.</text>
</comment>
<evidence type="ECO:0000256" key="15">
    <source>
        <dbReference type="PROSITE-ProRule" id="PRU01032"/>
    </source>
</evidence>
<keyword evidence="7 15" id="KW-0479">Metal-binding</keyword>
<feature type="active site" description="Charge relay system" evidence="15">
    <location>
        <position position="311"/>
    </location>
</feature>
<dbReference type="GO" id="GO:0005576">
    <property type="term" value="C:extracellular region"/>
    <property type="evidence" value="ECO:0007669"/>
    <property type="project" value="UniProtKB-SubCell"/>
</dbReference>
<comment type="subcellular location">
    <subcellularLocation>
        <location evidence="3">Secreted</location>
        <location evidence="3">Extracellular space</location>
    </subcellularLocation>
</comment>
<evidence type="ECO:0000256" key="7">
    <source>
        <dbReference type="ARBA" id="ARBA00022723"/>
    </source>
</evidence>
<dbReference type="GO" id="GO:0004252">
    <property type="term" value="F:serine-type endopeptidase activity"/>
    <property type="evidence" value="ECO:0007669"/>
    <property type="project" value="UniProtKB-UniRule"/>
</dbReference>
<keyword evidence="13" id="KW-0865">Zymogen</keyword>
<feature type="active site" description="Charge relay system" evidence="15">
    <location>
        <position position="528"/>
    </location>
</feature>
<dbReference type="SMART" id="SM00944">
    <property type="entry name" value="Pro-kuma_activ"/>
    <property type="match status" value="1"/>
</dbReference>
<evidence type="ECO:0000256" key="14">
    <source>
        <dbReference type="ARBA" id="ARBA00023180"/>
    </source>
</evidence>
<comment type="catalytic activity">
    <reaction evidence="1">
        <text>Release of an N-terminal tripeptide from a polypeptide.</text>
        <dbReference type="EC" id="3.4.14.10"/>
    </reaction>
</comment>
<dbReference type="InterPro" id="IPR050819">
    <property type="entry name" value="Tripeptidyl-peptidase_I"/>
</dbReference>
<keyword evidence="12" id="KW-0843">Virulence</keyword>
<dbReference type="GO" id="GO:0006508">
    <property type="term" value="P:proteolysis"/>
    <property type="evidence" value="ECO:0007669"/>
    <property type="project" value="UniProtKB-KW"/>
</dbReference>
<dbReference type="EMBL" id="JAFIQS010000012">
    <property type="protein sequence ID" value="KAG5164147.1"/>
    <property type="molecule type" value="Genomic_DNA"/>
</dbReference>
<dbReference type="GO" id="GO:0046872">
    <property type="term" value="F:metal ion binding"/>
    <property type="evidence" value="ECO:0007669"/>
    <property type="project" value="UniProtKB-UniRule"/>
</dbReference>
<evidence type="ECO:0000256" key="11">
    <source>
        <dbReference type="ARBA" id="ARBA00022837"/>
    </source>
</evidence>
<feature type="binding site" evidence="15">
    <location>
        <position position="591"/>
    </location>
    <ligand>
        <name>Ca(2+)</name>
        <dbReference type="ChEBI" id="CHEBI:29108"/>
    </ligand>
</feature>
<feature type="binding site" evidence="15">
    <location>
        <position position="571"/>
    </location>
    <ligand>
        <name>Ca(2+)</name>
        <dbReference type="ChEBI" id="CHEBI:29108"/>
    </ligand>
</feature>
<evidence type="ECO:0000313" key="18">
    <source>
        <dbReference type="EMBL" id="KAG5164147.1"/>
    </source>
</evidence>
<feature type="chain" id="PRO_5034537692" description="tripeptidyl-peptidase II" evidence="16">
    <location>
        <begin position="25"/>
        <end position="611"/>
    </location>
</feature>
<evidence type="ECO:0000256" key="8">
    <source>
        <dbReference type="ARBA" id="ARBA00022729"/>
    </source>
</evidence>
<dbReference type="InterPro" id="IPR000209">
    <property type="entry name" value="Peptidase_S8/S53_dom"/>
</dbReference>
<name>A0A8H8CFC9_PSICU</name>
<accession>A0A8H8CFC9</accession>
<evidence type="ECO:0000256" key="10">
    <source>
        <dbReference type="ARBA" id="ARBA00022825"/>
    </source>
</evidence>
<dbReference type="Gene3D" id="3.40.50.200">
    <property type="entry name" value="Peptidase S8/S53 domain"/>
    <property type="match status" value="1"/>
</dbReference>
<dbReference type="SUPFAM" id="SSF52743">
    <property type="entry name" value="Subtilisin-like"/>
    <property type="match status" value="1"/>
</dbReference>
<evidence type="ECO:0000256" key="16">
    <source>
        <dbReference type="SAM" id="SignalP"/>
    </source>
</evidence>
<dbReference type="FunFam" id="3.40.50.200:FF:000015">
    <property type="entry name" value="Tripeptidyl peptidase A"/>
    <property type="match status" value="1"/>
</dbReference>
<evidence type="ECO:0000256" key="3">
    <source>
        <dbReference type="ARBA" id="ARBA00004239"/>
    </source>
</evidence>
<dbReference type="AlphaFoldDB" id="A0A8H8CFC9"/>
<dbReference type="PANTHER" id="PTHR14218">
    <property type="entry name" value="PROTEASE S8 TRIPEPTIDYL PEPTIDASE I CLN2"/>
    <property type="match status" value="1"/>
</dbReference>
<keyword evidence="10 15" id="KW-0720">Serine protease</keyword>
<gene>
    <name evidence="18" type="ORF">JR316_010641</name>
</gene>
<evidence type="ECO:0000256" key="2">
    <source>
        <dbReference type="ARBA" id="ARBA00002451"/>
    </source>
</evidence>
<keyword evidence="9 15" id="KW-0378">Hydrolase</keyword>
<keyword evidence="14" id="KW-0325">Glycoprotein</keyword>
<evidence type="ECO:0000256" key="4">
    <source>
        <dbReference type="ARBA" id="ARBA00012462"/>
    </source>
</evidence>
<proteinExistence type="predicted"/>
<evidence type="ECO:0000256" key="5">
    <source>
        <dbReference type="ARBA" id="ARBA00022525"/>
    </source>
</evidence>
<sequence length="611" mass="66891">MPTTLQFAIFCHALAFLLPRFAFTSKIIDEWGNNTIKEVVHHPLGWIKLGRPTPDHLIALQIGLPQHNFPKLEKRLYEVSDPKHSDYGQHLSRQEVEALVSPHPRSLSAVSRWLKSFNVEDQDITYSPAKDWIKVTLPVQTVEEMLDTTYHVWEHVASGDKLVRTTSYKIPAQLEAHVDVIQPTTTFGGLQSRRSTIFAVDDAPRVSSEESTQIVADVASNITVDASCNHTITIPCLLKLYNADRYVPSHNLNNSIAVAGYLEEFANLMDLQSFYAEQRPEALNSSFTFISVAGGLNDQTSWKAGSESNLDVQFAFGISYPIPATFYSTAGRPPFLADAKTTINTNEPYGDWLDFVLKQDNLPLTISTSYGDDEQTVPESYARRICAQFAQLGARGVSLLFSSGDTGVGDGVWNPHSTSTCISNDGKNTTKFLPSFPASCPYVTAVGGTSYIPEVAVSTWYSGGGFSDYFERPPYQDEVVSKYLSSLPNGTYQGLYNPKGRAYPDVSAQSDNFRSFQFGRPHMIGGTSAATPVVAGIVAMLNDARLGAGLSPLGFLNPMIYSRGAAGFNDITVGHNSGCLTSGFNATEGWDPVTGFGTPNFEKLKDIVTSF</sequence>
<dbReference type="EC" id="3.4.14.10" evidence="4"/>
<reference evidence="18" key="1">
    <citation type="submission" date="2021-02" db="EMBL/GenBank/DDBJ databases">
        <title>Psilocybe cubensis genome.</title>
        <authorList>
            <person name="Mckernan K.J."/>
            <person name="Crawford S."/>
            <person name="Trippe A."/>
            <person name="Kane L.T."/>
            <person name="Mclaughlin S."/>
        </authorList>
    </citation>
    <scope>NUCLEOTIDE SEQUENCE [LARGE SCALE GENOMIC DNA]</scope>
    <source>
        <strain evidence="18">MGC-MH-2018</strain>
    </source>
</reference>
<feature type="active site" description="Charge relay system" evidence="15">
    <location>
        <position position="307"/>
    </location>
</feature>
<feature type="binding site" evidence="15">
    <location>
        <position position="589"/>
    </location>
    <ligand>
        <name>Ca(2+)</name>
        <dbReference type="ChEBI" id="CHEBI:29108"/>
    </ligand>
</feature>
<evidence type="ECO:0000256" key="1">
    <source>
        <dbReference type="ARBA" id="ARBA00001910"/>
    </source>
</evidence>
<keyword evidence="8 16" id="KW-0732">Signal</keyword>
<dbReference type="CDD" id="cd04056">
    <property type="entry name" value="Peptidases_S53"/>
    <property type="match status" value="1"/>
</dbReference>
<evidence type="ECO:0000256" key="12">
    <source>
        <dbReference type="ARBA" id="ARBA00023026"/>
    </source>
</evidence>
<dbReference type="InterPro" id="IPR023828">
    <property type="entry name" value="Peptidase_S8_Ser-AS"/>
</dbReference>
<keyword evidence="5" id="KW-0964">Secreted</keyword>
<dbReference type="Pfam" id="PF00082">
    <property type="entry name" value="Peptidase_S8"/>
    <property type="match status" value="1"/>
</dbReference>
<evidence type="ECO:0000256" key="13">
    <source>
        <dbReference type="ARBA" id="ARBA00023145"/>
    </source>
</evidence>
<dbReference type="GO" id="GO:0008240">
    <property type="term" value="F:tripeptidyl-peptidase activity"/>
    <property type="evidence" value="ECO:0007669"/>
    <property type="project" value="UniProtKB-EC"/>
</dbReference>
<dbReference type="InterPro" id="IPR030400">
    <property type="entry name" value="Sedolisin_dom"/>
</dbReference>
<evidence type="ECO:0000256" key="9">
    <source>
        <dbReference type="ARBA" id="ARBA00022801"/>
    </source>
</evidence>
<dbReference type="PROSITE" id="PS51695">
    <property type="entry name" value="SEDOLISIN"/>
    <property type="match status" value="1"/>
</dbReference>
<organism evidence="18">
    <name type="scientific">Psilocybe cubensis</name>
    <name type="common">Psychedelic mushroom</name>
    <name type="synonym">Stropharia cubensis</name>
    <dbReference type="NCBI Taxonomy" id="181762"/>
    <lineage>
        <taxon>Eukaryota</taxon>
        <taxon>Fungi</taxon>
        <taxon>Dikarya</taxon>
        <taxon>Basidiomycota</taxon>
        <taxon>Agaricomycotina</taxon>
        <taxon>Agaricomycetes</taxon>
        <taxon>Agaricomycetidae</taxon>
        <taxon>Agaricales</taxon>
        <taxon>Agaricineae</taxon>
        <taxon>Strophariaceae</taxon>
        <taxon>Psilocybe</taxon>
    </lineage>
</organism>
<keyword evidence="6 15" id="KW-0645">Protease</keyword>
<feature type="binding site" evidence="15">
    <location>
        <position position="570"/>
    </location>
    <ligand>
        <name>Ca(2+)</name>
        <dbReference type="ChEBI" id="CHEBI:29108"/>
    </ligand>
</feature>
<comment type="cofactor">
    <cofactor evidence="15">
        <name>Ca(2+)</name>
        <dbReference type="ChEBI" id="CHEBI:29108"/>
    </cofactor>
    <text evidence="15">Binds 1 Ca(2+) ion per subunit.</text>
</comment>
<dbReference type="InterPro" id="IPR036852">
    <property type="entry name" value="Peptidase_S8/S53_dom_sf"/>
</dbReference>
<evidence type="ECO:0000256" key="6">
    <source>
        <dbReference type="ARBA" id="ARBA00022670"/>
    </source>
</evidence>
<dbReference type="CDD" id="cd11377">
    <property type="entry name" value="Pro-peptidase_S53"/>
    <property type="match status" value="1"/>
</dbReference>
<dbReference type="PROSITE" id="PS00138">
    <property type="entry name" value="SUBTILASE_SER"/>
    <property type="match status" value="1"/>
</dbReference>
<dbReference type="SUPFAM" id="SSF54897">
    <property type="entry name" value="Protease propeptides/inhibitors"/>
    <property type="match status" value="1"/>
</dbReference>
<feature type="domain" description="Peptidase S53" evidence="17">
    <location>
        <begin position="231"/>
        <end position="611"/>
    </location>
</feature>